<dbReference type="OrthoDB" id="8443793at2"/>
<gene>
    <name evidence="2" type="ordered locus">PB2503_08249</name>
</gene>
<evidence type="ECO:0000313" key="3">
    <source>
        <dbReference type="Proteomes" id="UP000001302"/>
    </source>
</evidence>
<accession>E0TIC1</accession>
<dbReference type="HOGENOM" id="CLU_088841_0_0_5"/>
<dbReference type="Proteomes" id="UP000001302">
    <property type="component" value="Chromosome"/>
</dbReference>
<dbReference type="InterPro" id="IPR003772">
    <property type="entry name" value="YceD"/>
</dbReference>
<feature type="region of interest" description="Disordered" evidence="1">
    <location>
        <begin position="141"/>
        <end position="172"/>
    </location>
</feature>
<evidence type="ECO:0000313" key="2">
    <source>
        <dbReference type="EMBL" id="ADM09705.1"/>
    </source>
</evidence>
<keyword evidence="3" id="KW-1185">Reference proteome</keyword>
<proteinExistence type="predicted"/>
<dbReference type="AlphaFoldDB" id="E0TIC1"/>
<organism evidence="2 3">
    <name type="scientific">Parvularcula bermudensis (strain ATCC BAA-594 / HTCC2503 / KCTC 12087)</name>
    <dbReference type="NCBI Taxonomy" id="314260"/>
    <lineage>
        <taxon>Bacteria</taxon>
        <taxon>Pseudomonadati</taxon>
        <taxon>Pseudomonadota</taxon>
        <taxon>Alphaproteobacteria</taxon>
        <taxon>Parvularculales</taxon>
        <taxon>Parvularculaceae</taxon>
        <taxon>Parvularcula</taxon>
    </lineage>
</organism>
<dbReference type="eggNOG" id="COG1399">
    <property type="taxonomic scope" value="Bacteria"/>
</dbReference>
<dbReference type="EMBL" id="CP002156">
    <property type="protein sequence ID" value="ADM09705.1"/>
    <property type="molecule type" value="Genomic_DNA"/>
</dbReference>
<protein>
    <recommendedName>
        <fullName evidence="4">DUF177 domain-containing protein</fullName>
    </recommendedName>
</protein>
<evidence type="ECO:0000256" key="1">
    <source>
        <dbReference type="SAM" id="MobiDB-lite"/>
    </source>
</evidence>
<dbReference type="Pfam" id="PF02620">
    <property type="entry name" value="YceD"/>
    <property type="match status" value="1"/>
</dbReference>
<evidence type="ECO:0008006" key="4">
    <source>
        <dbReference type="Google" id="ProtNLM"/>
    </source>
</evidence>
<dbReference type="KEGG" id="pbr:PB2503_08249"/>
<dbReference type="RefSeq" id="WP_013300679.1">
    <property type="nucleotide sequence ID" value="NC_014414.1"/>
</dbReference>
<reference evidence="2 3" key="2">
    <citation type="journal article" date="2011" name="J. Bacteriol.">
        <title>Complete genome sequence of strain HTCC2503T of Parvularcula bermudensis, the type species of the order "Parvularculales" in the class Alphaproteobacteria.</title>
        <authorList>
            <person name="Oh H.M."/>
            <person name="Kang I."/>
            <person name="Vergin K.L."/>
            <person name="Kang D."/>
            <person name="Rhee K.H."/>
            <person name="Giovannoni S.J."/>
            <person name="Cho J.C."/>
        </authorList>
    </citation>
    <scope>NUCLEOTIDE SEQUENCE [LARGE SCALE GENOMIC DNA]</scope>
    <source>
        <strain evidence="3">ATCC BAA-594 / HTCC2503 / KCTC 12087</strain>
    </source>
</reference>
<sequence>MIEHPDLPSLTHPIDIDQLPDTGHSCLMVLADEDRAALAAFLAIPGVDHLRGAVTAKGDRSLLTVEGRIEGTMIRQCVASLEEMEEEIAEDFLVTFSDRPAPSDLPEEAEADLDGPEALEGPSLDLGAVLLEQLVLSLSPHPRKDDAELPRDPGGDEKITPFAVLEQLRGSS</sequence>
<feature type="compositionally biased region" description="Acidic residues" evidence="1">
    <location>
        <begin position="105"/>
        <end position="117"/>
    </location>
</feature>
<feature type="region of interest" description="Disordered" evidence="1">
    <location>
        <begin position="97"/>
        <end position="119"/>
    </location>
</feature>
<reference evidence="3" key="1">
    <citation type="submission" date="2010-08" db="EMBL/GenBank/DDBJ databases">
        <title>Genome sequence of Parvularcula bermudensis HTCC2503.</title>
        <authorList>
            <person name="Kang D.-M."/>
            <person name="Oh H.-M."/>
            <person name="Cho J.-C."/>
        </authorList>
    </citation>
    <scope>NUCLEOTIDE SEQUENCE [LARGE SCALE GENOMIC DNA]</scope>
    <source>
        <strain evidence="3">ATCC BAA-594 / HTCC2503 / KCTC 12087</strain>
    </source>
</reference>
<dbReference type="STRING" id="314260.PB2503_08249"/>
<name>E0TIC1_PARBH</name>
<feature type="compositionally biased region" description="Basic and acidic residues" evidence="1">
    <location>
        <begin position="142"/>
        <end position="159"/>
    </location>
</feature>